<gene>
    <name evidence="2" type="ORF">L9G74_20905</name>
</gene>
<evidence type="ECO:0000313" key="3">
    <source>
        <dbReference type="Proteomes" id="UP001201549"/>
    </source>
</evidence>
<keyword evidence="1" id="KW-0472">Membrane</keyword>
<feature type="transmembrane region" description="Helical" evidence="1">
    <location>
        <begin position="51"/>
        <end position="72"/>
    </location>
</feature>
<dbReference type="EMBL" id="JAKOGG010000356">
    <property type="protein sequence ID" value="MCS4558881.1"/>
    <property type="molecule type" value="Genomic_DNA"/>
</dbReference>
<proteinExistence type="predicted"/>
<reference evidence="2 3" key="1">
    <citation type="submission" date="2022-02" db="EMBL/GenBank/DDBJ databases">
        <authorList>
            <person name="Zhuang L."/>
        </authorList>
    </citation>
    <scope>NUCLEOTIDE SEQUENCE [LARGE SCALE GENOMIC DNA]</scope>
    <source>
        <strain evidence="2 3">C32</strain>
    </source>
</reference>
<keyword evidence="3" id="KW-1185">Reference proteome</keyword>
<keyword evidence="1" id="KW-1133">Transmembrane helix</keyword>
<keyword evidence="1" id="KW-0812">Transmembrane</keyword>
<dbReference type="RefSeq" id="WP_238898674.1">
    <property type="nucleotide sequence ID" value="NZ_JAKOGG010000356.1"/>
</dbReference>
<organism evidence="2 3">
    <name type="scientific">Shewanella electrica</name>
    <dbReference type="NCBI Taxonomy" id="515560"/>
    <lineage>
        <taxon>Bacteria</taxon>
        <taxon>Pseudomonadati</taxon>
        <taxon>Pseudomonadota</taxon>
        <taxon>Gammaproteobacteria</taxon>
        <taxon>Alteromonadales</taxon>
        <taxon>Shewanellaceae</taxon>
        <taxon>Shewanella</taxon>
    </lineage>
</organism>
<protein>
    <submittedName>
        <fullName evidence="2">Uncharacterized protein</fullName>
    </submittedName>
</protein>
<accession>A0ABT2FRB1</accession>
<evidence type="ECO:0000313" key="2">
    <source>
        <dbReference type="EMBL" id="MCS4558881.1"/>
    </source>
</evidence>
<name>A0ABT2FRB1_9GAMM</name>
<reference evidence="3" key="2">
    <citation type="submission" date="2023-07" db="EMBL/GenBank/DDBJ databases">
        <title>Shewanella mangrovi sp. nov., an acetaldehyde- degrading bacterium isolated from mangrove sediment.</title>
        <authorList>
            <person name="Liu Y."/>
        </authorList>
    </citation>
    <scope>NUCLEOTIDE SEQUENCE [LARGE SCALE GENOMIC DNA]</scope>
    <source>
        <strain evidence="3">C32</strain>
    </source>
</reference>
<evidence type="ECO:0000256" key="1">
    <source>
        <dbReference type="SAM" id="Phobius"/>
    </source>
</evidence>
<comment type="caution">
    <text evidence="2">The sequence shown here is derived from an EMBL/GenBank/DDBJ whole genome shotgun (WGS) entry which is preliminary data.</text>
</comment>
<feature type="non-terminal residue" evidence="2">
    <location>
        <position position="1"/>
    </location>
</feature>
<sequence length="85" mass="9875">IWLFTLVRLFKLFYLWPRMRSWRTAVSNKLVDLPLAVARYFSYRVFAIPQIGWYSPALGVILLGCAAWVYFAGVLSARPGYRTVN</sequence>
<dbReference type="Proteomes" id="UP001201549">
    <property type="component" value="Unassembled WGS sequence"/>
</dbReference>